<organism evidence="2">
    <name type="scientific">Tanacetum cinerariifolium</name>
    <name type="common">Dalmatian daisy</name>
    <name type="synonym">Chrysanthemum cinerariifolium</name>
    <dbReference type="NCBI Taxonomy" id="118510"/>
    <lineage>
        <taxon>Eukaryota</taxon>
        <taxon>Viridiplantae</taxon>
        <taxon>Streptophyta</taxon>
        <taxon>Embryophyta</taxon>
        <taxon>Tracheophyta</taxon>
        <taxon>Spermatophyta</taxon>
        <taxon>Magnoliopsida</taxon>
        <taxon>eudicotyledons</taxon>
        <taxon>Gunneridae</taxon>
        <taxon>Pentapetalae</taxon>
        <taxon>asterids</taxon>
        <taxon>campanulids</taxon>
        <taxon>Asterales</taxon>
        <taxon>Asteraceae</taxon>
        <taxon>Asteroideae</taxon>
        <taxon>Anthemideae</taxon>
        <taxon>Anthemidinae</taxon>
        <taxon>Tanacetum</taxon>
    </lineage>
</organism>
<feature type="compositionally biased region" description="Acidic residues" evidence="1">
    <location>
        <begin position="18"/>
        <end position="39"/>
    </location>
</feature>
<evidence type="ECO:0000313" key="2">
    <source>
        <dbReference type="EMBL" id="GFD17141.1"/>
    </source>
</evidence>
<reference evidence="2" key="1">
    <citation type="journal article" date="2019" name="Sci. Rep.">
        <title>Draft genome of Tanacetum cinerariifolium, the natural source of mosquito coil.</title>
        <authorList>
            <person name="Yamashiro T."/>
            <person name="Shiraishi A."/>
            <person name="Satake H."/>
            <person name="Nakayama K."/>
        </authorList>
    </citation>
    <scope>NUCLEOTIDE SEQUENCE</scope>
</reference>
<gene>
    <name evidence="2" type="ORF">Tci_889110</name>
</gene>
<dbReference type="AlphaFoldDB" id="A0A699U4X7"/>
<evidence type="ECO:0000256" key="1">
    <source>
        <dbReference type="SAM" id="MobiDB-lite"/>
    </source>
</evidence>
<feature type="region of interest" description="Disordered" evidence="1">
    <location>
        <begin position="57"/>
        <end position="87"/>
    </location>
</feature>
<comment type="caution">
    <text evidence="2">The sequence shown here is derived from an EMBL/GenBank/DDBJ whole genome shotgun (WGS) entry which is preliminary data.</text>
</comment>
<feature type="region of interest" description="Disordered" evidence="1">
    <location>
        <begin position="1"/>
        <end position="40"/>
    </location>
</feature>
<name>A0A699U4X7_TANCI</name>
<protein>
    <submittedName>
        <fullName evidence="2">Uncharacterized protein</fullName>
    </submittedName>
</protein>
<feature type="compositionally biased region" description="Acidic residues" evidence="1">
    <location>
        <begin position="1"/>
        <end position="10"/>
    </location>
</feature>
<accession>A0A699U4X7</accession>
<feature type="compositionally biased region" description="Polar residues" evidence="1">
    <location>
        <begin position="61"/>
        <end position="78"/>
    </location>
</feature>
<dbReference type="EMBL" id="BKCJ011298190">
    <property type="protein sequence ID" value="GFD17141.1"/>
    <property type="molecule type" value="Genomic_DNA"/>
</dbReference>
<feature type="non-terminal residue" evidence="2">
    <location>
        <position position="1"/>
    </location>
</feature>
<sequence length="87" mass="9894">SAEYEEEDVDEGIRIPSDDELTNEENLDDEETKDDEENDEVLKELYKDVNVNLEKDDVEMTNANQGGSEQKNVSQESGLSKKKKTIV</sequence>
<proteinExistence type="predicted"/>